<gene>
    <name evidence="1" type="ORF">CCUR1050_LOCUS30603</name>
</gene>
<dbReference type="AlphaFoldDB" id="A0A7S0N312"/>
<sequence length="357" mass="40508">MLAYSTDPLFWQQLYATIFDTISTFLPHYFYGLQSHPTREANHVIKTCCNCLNCGGEVTIRCKQCLDRPFRFEEDPASAIHPGSPPQGSDEVHSITLSNLENLIEVLANGNLAQWYAGWEKPTEDSVPEPNESKIKDLDYVYQDFKIKKRISSICSEDINSNLIRAYVMAGNLHPAKDPATKHLFSQEPPDVGLTYEWSLGLSKGRGVLGRLNDPVLIGRLKNSNPLIWIDVFFIDQLSKNITMDLAKAQGIYKKCKFHVVLLTSTLLSRGWCLFELCLRHHANMESVLVGDLKKQAWNYDYLGKMQLYDFGDKKAIYWSLNRIFDHNDDKINAAIMEQIGAASTRPNRCSSVCCIC</sequence>
<accession>A0A7S0N312</accession>
<protein>
    <submittedName>
        <fullName evidence="1">Uncharacterized protein</fullName>
    </submittedName>
</protein>
<dbReference type="EMBL" id="HBEZ01055709">
    <property type="protein sequence ID" value="CAD8658164.1"/>
    <property type="molecule type" value="Transcribed_RNA"/>
</dbReference>
<reference evidence="1" key="1">
    <citation type="submission" date="2021-01" db="EMBL/GenBank/DDBJ databases">
        <authorList>
            <person name="Corre E."/>
            <person name="Pelletier E."/>
            <person name="Niang G."/>
            <person name="Scheremetjew M."/>
            <person name="Finn R."/>
            <person name="Kale V."/>
            <person name="Holt S."/>
            <person name="Cochrane G."/>
            <person name="Meng A."/>
            <person name="Brown T."/>
            <person name="Cohen L."/>
        </authorList>
    </citation>
    <scope>NUCLEOTIDE SEQUENCE</scope>
    <source>
        <strain evidence="1">CCAP979/52</strain>
    </source>
</reference>
<organism evidence="1">
    <name type="scientific">Cryptomonas curvata</name>
    <dbReference type="NCBI Taxonomy" id="233186"/>
    <lineage>
        <taxon>Eukaryota</taxon>
        <taxon>Cryptophyceae</taxon>
        <taxon>Cryptomonadales</taxon>
        <taxon>Cryptomonadaceae</taxon>
        <taxon>Cryptomonas</taxon>
    </lineage>
</organism>
<name>A0A7S0N312_9CRYP</name>
<evidence type="ECO:0000313" key="1">
    <source>
        <dbReference type="EMBL" id="CAD8658164.1"/>
    </source>
</evidence>
<proteinExistence type="predicted"/>